<evidence type="ECO:0000313" key="1">
    <source>
        <dbReference type="EMBL" id="TYC17444.1"/>
    </source>
</evidence>
<sequence length="61" mass="6663">MESCEGTLVAELGVHGERVIACDGTWFRWGGARGHVLGDVGHEAATADRIVMVLRQLVRWS</sequence>
<dbReference type="EMBL" id="VSFF01000002">
    <property type="protein sequence ID" value="TYC17444.1"/>
    <property type="molecule type" value="Genomic_DNA"/>
</dbReference>
<organism evidence="1 2">
    <name type="scientific">Actinomadura syzygii</name>
    <dbReference type="NCBI Taxonomy" id="1427538"/>
    <lineage>
        <taxon>Bacteria</taxon>
        <taxon>Bacillati</taxon>
        <taxon>Actinomycetota</taxon>
        <taxon>Actinomycetes</taxon>
        <taxon>Streptosporangiales</taxon>
        <taxon>Thermomonosporaceae</taxon>
        <taxon>Actinomadura</taxon>
    </lineage>
</organism>
<proteinExistence type="predicted"/>
<reference evidence="1 2" key="1">
    <citation type="submission" date="2019-08" db="EMBL/GenBank/DDBJ databases">
        <title>Actinomadura sp. nov. CYP1-5 isolated from mountain soil.</title>
        <authorList>
            <person name="Songsumanus A."/>
            <person name="Kuncharoen N."/>
            <person name="Kudo T."/>
            <person name="Yuki M."/>
            <person name="Igarashi Y."/>
            <person name="Tanasupawat S."/>
        </authorList>
    </citation>
    <scope>NUCLEOTIDE SEQUENCE [LARGE SCALE GENOMIC DNA]</scope>
    <source>
        <strain evidence="1 2">GKU157</strain>
    </source>
</reference>
<accession>A0A5D0UHD5</accession>
<dbReference type="RefSeq" id="WP_148348587.1">
    <property type="nucleotide sequence ID" value="NZ_JBHSBF010000022.1"/>
</dbReference>
<dbReference type="AlphaFoldDB" id="A0A5D0UHD5"/>
<dbReference type="OrthoDB" id="3480990at2"/>
<gene>
    <name evidence="1" type="ORF">FXF65_05400</name>
</gene>
<protein>
    <submittedName>
        <fullName evidence="1">Uncharacterized protein</fullName>
    </submittedName>
</protein>
<name>A0A5D0UHD5_9ACTN</name>
<dbReference type="Proteomes" id="UP000322634">
    <property type="component" value="Unassembled WGS sequence"/>
</dbReference>
<keyword evidence="2" id="KW-1185">Reference proteome</keyword>
<evidence type="ECO:0000313" key="2">
    <source>
        <dbReference type="Proteomes" id="UP000322634"/>
    </source>
</evidence>
<comment type="caution">
    <text evidence="1">The sequence shown here is derived from an EMBL/GenBank/DDBJ whole genome shotgun (WGS) entry which is preliminary data.</text>
</comment>